<evidence type="ECO:0000313" key="3">
    <source>
        <dbReference type="EMBL" id="SNS39171.1"/>
    </source>
</evidence>
<dbReference type="Pfam" id="PF00975">
    <property type="entry name" value="Thioesterase"/>
    <property type="match status" value="1"/>
</dbReference>
<dbReference type="GO" id="GO:0008610">
    <property type="term" value="P:lipid biosynthetic process"/>
    <property type="evidence" value="ECO:0007669"/>
    <property type="project" value="TreeGrafter"/>
</dbReference>
<dbReference type="Proteomes" id="UP000198407">
    <property type="component" value="Unassembled WGS sequence"/>
</dbReference>
<evidence type="ECO:0000256" key="1">
    <source>
        <dbReference type="ARBA" id="ARBA00007169"/>
    </source>
</evidence>
<organism evidence="3 4">
    <name type="scientific">Pseudomonas japonica</name>
    <dbReference type="NCBI Taxonomy" id="256466"/>
    <lineage>
        <taxon>Bacteria</taxon>
        <taxon>Pseudomonadati</taxon>
        <taxon>Pseudomonadota</taxon>
        <taxon>Gammaproteobacteria</taxon>
        <taxon>Pseudomonadales</taxon>
        <taxon>Pseudomonadaceae</taxon>
        <taxon>Pseudomonas</taxon>
    </lineage>
</organism>
<dbReference type="STRING" id="1215104.GCA_000730585_02440"/>
<dbReference type="InterPro" id="IPR001031">
    <property type="entry name" value="Thioesterase"/>
</dbReference>
<sequence>MKSAVPLCRDLKALLATLVEEIAPQLAAPYYFFGHSMGATVAFELGRQLQARGYPLPKALIISGRRAPHIRVQDLLHRLPDRQLVEALQAFDGIPAPLLERPDVLNHFLPIIRADLEALETWQPGSGEKLRCDLYLFGGTHDPLAPTADLVAWRAHVEGSTRINLFPGGHFYLDDNVSEVTSMIASVLGETA</sequence>
<dbReference type="PANTHER" id="PTHR11487:SF0">
    <property type="entry name" value="S-ACYL FATTY ACID SYNTHASE THIOESTERASE, MEDIUM CHAIN"/>
    <property type="match status" value="1"/>
</dbReference>
<evidence type="ECO:0000313" key="4">
    <source>
        <dbReference type="Proteomes" id="UP000198407"/>
    </source>
</evidence>
<keyword evidence="4" id="KW-1185">Reference proteome</keyword>
<dbReference type="Gene3D" id="3.40.50.1820">
    <property type="entry name" value="alpha/beta hydrolase"/>
    <property type="match status" value="1"/>
</dbReference>
<gene>
    <name evidence="3" type="ORF">SAMN05444352_10779</name>
</gene>
<dbReference type="InterPro" id="IPR012223">
    <property type="entry name" value="TEII"/>
</dbReference>
<feature type="domain" description="Thioesterase" evidence="2">
    <location>
        <begin position="6"/>
        <end position="185"/>
    </location>
</feature>
<dbReference type="SUPFAM" id="SSF53474">
    <property type="entry name" value="alpha/beta-Hydrolases"/>
    <property type="match status" value="1"/>
</dbReference>
<name>A0A239E455_9PSED</name>
<accession>A0A239E455</accession>
<dbReference type="AlphaFoldDB" id="A0A239E455"/>
<protein>
    <submittedName>
        <fullName evidence="3">Surfactin synthase thioesterase subunit</fullName>
    </submittedName>
</protein>
<dbReference type="InterPro" id="IPR029058">
    <property type="entry name" value="AB_hydrolase_fold"/>
</dbReference>
<proteinExistence type="inferred from homology"/>
<reference evidence="4" key="1">
    <citation type="submission" date="2017-06" db="EMBL/GenBank/DDBJ databases">
        <authorList>
            <person name="Varghese N."/>
            <person name="Submissions S."/>
        </authorList>
    </citation>
    <scope>NUCLEOTIDE SEQUENCE [LARGE SCALE GENOMIC DNA]</scope>
    <source>
        <strain evidence="4">DSM 22348</strain>
    </source>
</reference>
<evidence type="ECO:0000259" key="2">
    <source>
        <dbReference type="Pfam" id="PF00975"/>
    </source>
</evidence>
<comment type="similarity">
    <text evidence="1">Belongs to the thioesterase family.</text>
</comment>
<dbReference type="PANTHER" id="PTHR11487">
    <property type="entry name" value="THIOESTERASE"/>
    <property type="match status" value="1"/>
</dbReference>
<dbReference type="EMBL" id="FZOL01000007">
    <property type="protein sequence ID" value="SNS39171.1"/>
    <property type="molecule type" value="Genomic_DNA"/>
</dbReference>